<dbReference type="SUPFAM" id="SSF56281">
    <property type="entry name" value="Metallo-hydrolase/oxidoreductase"/>
    <property type="match status" value="1"/>
</dbReference>
<feature type="domain" description="Metallo-beta-lactamase" evidence="1">
    <location>
        <begin position="51"/>
        <end position="247"/>
    </location>
</feature>
<dbReference type="InterPro" id="IPR036866">
    <property type="entry name" value="RibonucZ/Hydroxyglut_hydro"/>
</dbReference>
<dbReference type="InterPro" id="IPR035681">
    <property type="entry name" value="ComA-like_MBL"/>
</dbReference>
<dbReference type="Pfam" id="PF00753">
    <property type="entry name" value="Lactamase_B"/>
    <property type="match status" value="1"/>
</dbReference>
<dbReference type="InterPro" id="IPR001279">
    <property type="entry name" value="Metallo-B-lactamas"/>
</dbReference>
<dbReference type="Proteomes" id="UP000679179">
    <property type="component" value="Unassembled WGS sequence"/>
</dbReference>
<keyword evidence="3" id="KW-1185">Reference proteome</keyword>
<organism evidence="2 3">
    <name type="scientific">Clostridium polyendosporum</name>
    <dbReference type="NCBI Taxonomy" id="69208"/>
    <lineage>
        <taxon>Bacteria</taxon>
        <taxon>Bacillati</taxon>
        <taxon>Bacillota</taxon>
        <taxon>Clostridia</taxon>
        <taxon>Eubacteriales</taxon>
        <taxon>Clostridiaceae</taxon>
        <taxon>Clostridium</taxon>
    </lineage>
</organism>
<dbReference type="PANTHER" id="PTHR30619:SF7">
    <property type="entry name" value="BETA-LACTAMASE DOMAIN PROTEIN"/>
    <property type="match status" value="1"/>
</dbReference>
<dbReference type="EMBL" id="BOPZ01000033">
    <property type="protein sequence ID" value="GIM30322.1"/>
    <property type="molecule type" value="Genomic_DNA"/>
</dbReference>
<comment type="caution">
    <text evidence="2">The sequence shown here is derived from an EMBL/GenBank/DDBJ whole genome shotgun (WGS) entry which is preliminary data.</text>
</comment>
<accession>A0A919S210</accession>
<dbReference type="Gene3D" id="3.60.15.10">
    <property type="entry name" value="Ribonuclease Z/Hydroxyacylglutathione hydrolase-like"/>
    <property type="match status" value="1"/>
</dbReference>
<proteinExistence type="predicted"/>
<dbReference type="AlphaFoldDB" id="A0A919S210"/>
<sequence>MKKKLSVLLSILILFVTTLFYGCSNSYSLEKPTNTTASRDNLLVHYIDVGQGDSILIQVNDKNLLIDAGSKDSQDKLMDYLKSRGIQNLDYVVATHPHEDHIGGMAQIIKNFNIGKFYAPKVTSTTKTFQNMMSQLKNKSLKVTVIKAGMGNDINLGENTKVEVYSPVSEKYNDLNDYSPIMKITYGKTSFLFTGDAEKLVEKEVLQKGHDVKADVLKLGHHGSTTSTGKEFLSKVNPKIGVISVGANNDYGHPHKETLQSLQQANIKIYRTDKDGTVVLSSNGVNITNK</sequence>
<evidence type="ECO:0000313" key="2">
    <source>
        <dbReference type="EMBL" id="GIM30322.1"/>
    </source>
</evidence>
<evidence type="ECO:0000259" key="1">
    <source>
        <dbReference type="SMART" id="SM00849"/>
    </source>
</evidence>
<evidence type="ECO:0000313" key="3">
    <source>
        <dbReference type="Proteomes" id="UP000679179"/>
    </source>
</evidence>
<dbReference type="PANTHER" id="PTHR30619">
    <property type="entry name" value="DNA INTERNALIZATION/COMPETENCE PROTEIN COMEC/REC2"/>
    <property type="match status" value="1"/>
</dbReference>
<dbReference type="SMART" id="SM00849">
    <property type="entry name" value="Lactamase_B"/>
    <property type="match status" value="1"/>
</dbReference>
<dbReference type="RefSeq" id="WP_246503555.1">
    <property type="nucleotide sequence ID" value="NZ_BOPZ01000033.1"/>
</dbReference>
<dbReference type="CDD" id="cd07731">
    <property type="entry name" value="ComA-like_MBL-fold"/>
    <property type="match status" value="1"/>
</dbReference>
<protein>
    <submittedName>
        <fullName evidence="2">Metallo beta-lactamase superfamily lipoprotein</fullName>
    </submittedName>
</protein>
<dbReference type="PROSITE" id="PS51257">
    <property type="entry name" value="PROKAR_LIPOPROTEIN"/>
    <property type="match status" value="1"/>
</dbReference>
<keyword evidence="2" id="KW-0449">Lipoprotein</keyword>
<reference evidence="2" key="1">
    <citation type="submission" date="2021-03" db="EMBL/GenBank/DDBJ databases">
        <title>Taxonomic study of Clostridium polyendosporum from meadow-gley soil under rice.</title>
        <authorList>
            <person name="Kobayashi H."/>
            <person name="Tanizawa Y."/>
            <person name="Yagura M."/>
        </authorList>
    </citation>
    <scope>NUCLEOTIDE SEQUENCE</scope>
    <source>
        <strain evidence="2">JCM 30710</strain>
    </source>
</reference>
<gene>
    <name evidence="2" type="ORF">CPJCM30710_29880</name>
</gene>
<name>A0A919S210_9CLOT</name>
<dbReference type="InterPro" id="IPR052159">
    <property type="entry name" value="Competence_DNA_uptake"/>
</dbReference>